<dbReference type="InterPro" id="IPR036465">
    <property type="entry name" value="vWFA_dom_sf"/>
</dbReference>
<dbReference type="AlphaFoldDB" id="A0A6J6E0G9"/>
<evidence type="ECO:0000256" key="1">
    <source>
        <dbReference type="SAM" id="MobiDB-lite"/>
    </source>
</evidence>
<dbReference type="EMBL" id="CAEZTG010000098">
    <property type="protein sequence ID" value="CAB4569862.1"/>
    <property type="molecule type" value="Genomic_DNA"/>
</dbReference>
<dbReference type="EMBL" id="CAEZTR010000002">
    <property type="protein sequence ID" value="CAB4563814.1"/>
    <property type="molecule type" value="Genomic_DNA"/>
</dbReference>
<evidence type="ECO:0000313" key="4">
    <source>
        <dbReference type="EMBL" id="CAB4563814.1"/>
    </source>
</evidence>
<gene>
    <name evidence="3" type="ORF">UFOPK1495_00957</name>
    <name evidence="5" type="ORF">UFOPK1603_01087</name>
    <name evidence="4" type="ORF">UFOPK1711_00083</name>
    <name evidence="6" type="ORF">UFOPK2143_01243</name>
    <name evidence="7" type="ORF">UFOPK2350_01413</name>
</gene>
<dbReference type="EMBL" id="CAEZXE010000142">
    <property type="protein sequence ID" value="CAB4687920.1"/>
    <property type="molecule type" value="Genomic_DNA"/>
</dbReference>
<dbReference type="PANTHER" id="PTHR33608:SF6">
    <property type="entry name" value="BLL2464 PROTEIN"/>
    <property type="match status" value="1"/>
</dbReference>
<protein>
    <submittedName>
        <fullName evidence="5">Unannotated protein</fullName>
    </submittedName>
</protein>
<dbReference type="EMBL" id="CAEZSU010000092">
    <property type="protein sequence ID" value="CAB4552332.1"/>
    <property type="molecule type" value="Genomic_DNA"/>
</dbReference>
<evidence type="ECO:0000313" key="5">
    <source>
        <dbReference type="EMBL" id="CAB4569862.1"/>
    </source>
</evidence>
<accession>A0A6J6E0G9</accession>
<name>A0A6J6E0G9_9ZZZZ</name>
<sequence length="333" mass="35787">MSAKKTAAPSIDGTPAAEILRRLEISVTRRLDGLLQGDHRGLTPGHGSEPGEIRAYQPGDDVRRIDWNVTARLGETHVRDSVADRELETWMLVDASASLAFGTATCEKRDLALAGVAATGFLTARTGNRIGAMTIGPNGASPPIPARSGRVHMQALLRQVLTALDDPQPGRTDLTAGLQRIAGTAKRRGLIVVISDFLDPGPWDAALRTLALRHDVLCIEVVDPVELELPNVGMLLLHDAVTGREIEVPTGNAKFRERYAHAAANQRATIATRIRATSADHLVLRTDRDWLLDLARFVSRRRDRIDSLSRSAAHGSGNVGAIAGATLTTGVTR</sequence>
<dbReference type="InterPro" id="IPR002881">
    <property type="entry name" value="DUF58"/>
</dbReference>
<feature type="domain" description="DUF58" evidence="2">
    <location>
        <begin position="52"/>
        <end position="268"/>
    </location>
</feature>
<dbReference type="PANTHER" id="PTHR33608">
    <property type="entry name" value="BLL2464 PROTEIN"/>
    <property type="match status" value="1"/>
</dbReference>
<evidence type="ECO:0000313" key="3">
    <source>
        <dbReference type="EMBL" id="CAB4552332.1"/>
    </source>
</evidence>
<reference evidence="5" key="1">
    <citation type="submission" date="2020-05" db="EMBL/GenBank/DDBJ databases">
        <authorList>
            <person name="Chiriac C."/>
            <person name="Salcher M."/>
            <person name="Ghai R."/>
            <person name="Kavagutti S V."/>
        </authorList>
    </citation>
    <scope>NUCLEOTIDE SEQUENCE</scope>
</reference>
<dbReference type="SUPFAM" id="SSF53300">
    <property type="entry name" value="vWA-like"/>
    <property type="match status" value="1"/>
</dbReference>
<organism evidence="5">
    <name type="scientific">freshwater metagenome</name>
    <dbReference type="NCBI Taxonomy" id="449393"/>
    <lineage>
        <taxon>unclassified sequences</taxon>
        <taxon>metagenomes</taxon>
        <taxon>ecological metagenomes</taxon>
    </lineage>
</organism>
<dbReference type="Pfam" id="PF01882">
    <property type="entry name" value="DUF58"/>
    <property type="match status" value="1"/>
</dbReference>
<dbReference type="EMBL" id="CAEZVV010000087">
    <property type="protein sequence ID" value="CAB4650441.1"/>
    <property type="molecule type" value="Genomic_DNA"/>
</dbReference>
<proteinExistence type="predicted"/>
<feature type="region of interest" description="Disordered" evidence="1">
    <location>
        <begin position="36"/>
        <end position="55"/>
    </location>
</feature>
<evidence type="ECO:0000313" key="7">
    <source>
        <dbReference type="EMBL" id="CAB4687920.1"/>
    </source>
</evidence>
<evidence type="ECO:0000259" key="2">
    <source>
        <dbReference type="Pfam" id="PF01882"/>
    </source>
</evidence>
<evidence type="ECO:0000313" key="6">
    <source>
        <dbReference type="EMBL" id="CAB4650441.1"/>
    </source>
</evidence>